<feature type="compositionally biased region" description="Basic residues" evidence="9">
    <location>
        <begin position="606"/>
        <end position="616"/>
    </location>
</feature>
<dbReference type="GO" id="GO:0005737">
    <property type="term" value="C:cytoplasm"/>
    <property type="evidence" value="ECO:0007669"/>
    <property type="project" value="UniProtKB-SubCell"/>
</dbReference>
<reference evidence="10" key="1">
    <citation type="submission" date="2021-06" db="EMBL/GenBank/DDBJ databases">
        <authorList>
            <person name="Kallberg Y."/>
            <person name="Tangrot J."/>
            <person name="Rosling A."/>
        </authorList>
    </citation>
    <scope>NUCLEOTIDE SEQUENCE</scope>
    <source>
        <strain evidence="10">UK204</strain>
    </source>
</reference>
<keyword evidence="4" id="KW-0132">Cell division</keyword>
<sequence length="715" mass="81643">MGCRTVILLDCHPETQTRVKEQEESSNIPSFPLWTCFTEATLEFCRVVFDLFDSSTGASPVSVHIAGAPLRLRVLNEWHEQNLMQIADNVKLISPYSVSPSPTRLPHALENAIKVLEVNKSDDKIVDNIRAKVILILMGKAEEPGYSYQETHDQKLIDLRDMIYEALKSERLQRLQQYHFDVLRVMPSYELIEKDIPWAKINTPNLSAEISITLYNIPPGRRCLTRSMLHLAQLHLNLNNLRLLEVPMKKSNNTKSSYEVNLLYPAGNHTPHNVSTKISKKRIYEIGHLNDRQIVLKWVQRLYGLDQLATSCTHMVTPTEISPPTRALISSLMKGAIYALADAHEISNIGSNSGIQNENGKSTSFSHLILFRQDALYLHCQHINHGQNVHLEDAMYFSNIPPKISTMFQKRRGQLIQTTSNLDIETRWLSLLNTTGIKLQIDLSADNPVSEIISQLKDLLCVDIPRNDGVKIINEILDRLLMMGRRSEKFQNQKSAISFLRQLTSIAENLQSSSPMHEDICDVILARIKPDGTENKQAQISHDTSNVSEPSSEPLVLVKEESKETQGTWQQFDQLNSMTYRERQDMLDGQDLSQLSHQQAHIPNHIRNRIPPHRGKGFNQVLGGRRPRGYHSFGKTETPSRDNGDIIRHPPAPYLRIKPVDDKMIAQEKDDNMKILKNPKSLLYQYWSAKRKDKFKGTCRKDFDGRLPSSEQNRD</sequence>
<dbReference type="OrthoDB" id="5844105at2759"/>
<evidence type="ECO:0000256" key="7">
    <source>
        <dbReference type="ARBA" id="ARBA00023306"/>
    </source>
</evidence>
<dbReference type="GO" id="GO:0032039">
    <property type="term" value="C:integrator complex"/>
    <property type="evidence" value="ECO:0007669"/>
    <property type="project" value="TreeGrafter"/>
</dbReference>
<evidence type="ECO:0000256" key="1">
    <source>
        <dbReference type="ARBA" id="ARBA00004123"/>
    </source>
</evidence>
<evidence type="ECO:0000256" key="3">
    <source>
        <dbReference type="ARBA" id="ARBA00022490"/>
    </source>
</evidence>
<keyword evidence="6" id="KW-0539">Nucleus</keyword>
<dbReference type="PANTHER" id="PTHR12955:SF1">
    <property type="entry name" value="INTEGRATOR COMPLEX SUBUNIT 13"/>
    <property type="match status" value="1"/>
</dbReference>
<dbReference type="GO" id="GO:0051642">
    <property type="term" value="P:centrosome localization"/>
    <property type="evidence" value="ECO:0007669"/>
    <property type="project" value="TreeGrafter"/>
</dbReference>
<accession>A0A9N9DD83</accession>
<feature type="compositionally biased region" description="Basic and acidic residues" evidence="9">
    <location>
        <begin position="638"/>
        <end position="648"/>
    </location>
</feature>
<proteinExistence type="inferred from homology"/>
<evidence type="ECO:0000256" key="8">
    <source>
        <dbReference type="ARBA" id="ARBA00061603"/>
    </source>
</evidence>
<protein>
    <submittedName>
        <fullName evidence="10">532_t:CDS:1</fullName>
    </submittedName>
</protein>
<evidence type="ECO:0000256" key="4">
    <source>
        <dbReference type="ARBA" id="ARBA00022618"/>
    </source>
</evidence>
<keyword evidence="3" id="KW-0963">Cytoplasm</keyword>
<dbReference type="AlphaFoldDB" id="A0A9N9DD83"/>
<evidence type="ECO:0000313" key="11">
    <source>
        <dbReference type="Proteomes" id="UP000789570"/>
    </source>
</evidence>
<dbReference type="Proteomes" id="UP000789570">
    <property type="component" value="Unassembled WGS sequence"/>
</dbReference>
<keyword evidence="7" id="KW-0131">Cell cycle</keyword>
<evidence type="ECO:0000256" key="5">
    <source>
        <dbReference type="ARBA" id="ARBA00022776"/>
    </source>
</evidence>
<organism evidence="10 11">
    <name type="scientific">Funneliformis caledonium</name>
    <dbReference type="NCBI Taxonomy" id="1117310"/>
    <lineage>
        <taxon>Eukaryota</taxon>
        <taxon>Fungi</taxon>
        <taxon>Fungi incertae sedis</taxon>
        <taxon>Mucoromycota</taxon>
        <taxon>Glomeromycotina</taxon>
        <taxon>Glomeromycetes</taxon>
        <taxon>Glomerales</taxon>
        <taxon>Glomeraceae</taxon>
        <taxon>Funneliformis</taxon>
    </lineage>
</organism>
<feature type="region of interest" description="Disordered" evidence="9">
    <location>
        <begin position="606"/>
        <end position="652"/>
    </location>
</feature>
<comment type="caution">
    <text evidence="10">The sequence shown here is derived from an EMBL/GenBank/DDBJ whole genome shotgun (WGS) entry which is preliminary data.</text>
</comment>
<dbReference type="PANTHER" id="PTHR12955">
    <property type="entry name" value="SARCOMA ANTIGEN NY-SAR-95-RELATED"/>
    <property type="match status" value="1"/>
</dbReference>
<dbReference type="InterPro" id="IPR019355">
    <property type="entry name" value="Cell_cycle_regulator_Mat89Bb"/>
</dbReference>
<dbReference type="GO" id="GO:0051301">
    <property type="term" value="P:cell division"/>
    <property type="evidence" value="ECO:0007669"/>
    <property type="project" value="UniProtKB-KW"/>
</dbReference>
<dbReference type="EMBL" id="CAJVPQ010003552">
    <property type="protein sequence ID" value="CAG8631181.1"/>
    <property type="molecule type" value="Genomic_DNA"/>
</dbReference>
<dbReference type="Pfam" id="PF10221">
    <property type="entry name" value="Mat89Bb"/>
    <property type="match status" value="1"/>
</dbReference>
<comment type="subcellular location">
    <subcellularLocation>
        <location evidence="2">Cytoplasm</location>
    </subcellularLocation>
    <subcellularLocation>
        <location evidence="1">Nucleus</location>
    </subcellularLocation>
</comment>
<evidence type="ECO:0000313" key="10">
    <source>
        <dbReference type="EMBL" id="CAG8631181.1"/>
    </source>
</evidence>
<gene>
    <name evidence="10" type="ORF">FCALED_LOCUS10077</name>
</gene>
<name>A0A9N9DD83_9GLOM</name>
<evidence type="ECO:0000256" key="9">
    <source>
        <dbReference type="SAM" id="MobiDB-lite"/>
    </source>
</evidence>
<evidence type="ECO:0000256" key="6">
    <source>
        <dbReference type="ARBA" id="ARBA00023242"/>
    </source>
</evidence>
<evidence type="ECO:0000256" key="2">
    <source>
        <dbReference type="ARBA" id="ARBA00004496"/>
    </source>
</evidence>
<comment type="similarity">
    <text evidence="8">Belongs to the Integrator subunit 13 family.</text>
</comment>
<keyword evidence="11" id="KW-1185">Reference proteome</keyword>
<keyword evidence="5" id="KW-0498">Mitosis</keyword>
<dbReference type="GO" id="GO:0007346">
    <property type="term" value="P:regulation of mitotic cell cycle"/>
    <property type="evidence" value="ECO:0007669"/>
    <property type="project" value="TreeGrafter"/>
</dbReference>